<evidence type="ECO:0000256" key="3">
    <source>
        <dbReference type="ARBA" id="ARBA00022989"/>
    </source>
</evidence>
<evidence type="ECO:0000256" key="4">
    <source>
        <dbReference type="ARBA" id="ARBA00023136"/>
    </source>
</evidence>
<dbReference type="EMBL" id="JWZX01002610">
    <property type="protein sequence ID" value="KOO28164.1"/>
    <property type="molecule type" value="Genomic_DNA"/>
</dbReference>
<reference evidence="9" key="1">
    <citation type="journal article" date="2015" name="PLoS Genet.">
        <title>Genome Sequence and Transcriptome Analyses of Chrysochromulina tobin: Metabolic Tools for Enhanced Algal Fitness in the Prominent Order Prymnesiales (Haptophyceae).</title>
        <authorList>
            <person name="Hovde B.T."/>
            <person name="Deodato C.R."/>
            <person name="Hunsperger H.M."/>
            <person name="Ryken S.A."/>
            <person name="Yost W."/>
            <person name="Jha R.K."/>
            <person name="Patterson J."/>
            <person name="Monnat R.J. Jr."/>
            <person name="Barlow S.B."/>
            <person name="Starkenburg S.R."/>
            <person name="Cattolico R.A."/>
        </authorList>
    </citation>
    <scope>NUCLEOTIDE SEQUENCE</scope>
    <source>
        <strain evidence="9">CCMP291</strain>
    </source>
</reference>
<proteinExistence type="predicted"/>
<keyword evidence="3 6" id="KW-1133">Transmembrane helix</keyword>
<dbReference type="GO" id="GO:0016020">
    <property type="term" value="C:membrane"/>
    <property type="evidence" value="ECO:0007669"/>
    <property type="project" value="UniProtKB-SubCell"/>
</dbReference>
<dbReference type="InterPro" id="IPR004853">
    <property type="entry name" value="Sugar_P_trans_dom"/>
</dbReference>
<comment type="subcellular location">
    <subcellularLocation>
        <location evidence="1">Membrane</location>
        <topology evidence="1">Multi-pass membrane protein</topology>
    </subcellularLocation>
</comment>
<evidence type="ECO:0000313" key="8">
    <source>
        <dbReference type="EMBL" id="KOO28164.1"/>
    </source>
</evidence>
<evidence type="ECO:0000256" key="5">
    <source>
        <dbReference type="SAM" id="MobiDB-lite"/>
    </source>
</evidence>
<dbReference type="InterPro" id="IPR037185">
    <property type="entry name" value="EmrE-like"/>
</dbReference>
<dbReference type="OrthoDB" id="417037at2759"/>
<evidence type="ECO:0000256" key="6">
    <source>
        <dbReference type="SAM" id="Phobius"/>
    </source>
</evidence>
<feature type="transmembrane region" description="Helical" evidence="6">
    <location>
        <begin position="117"/>
        <end position="135"/>
    </location>
</feature>
<dbReference type="InterPro" id="IPR050186">
    <property type="entry name" value="TPT_transporter"/>
</dbReference>
<dbReference type="PANTHER" id="PTHR11132">
    <property type="entry name" value="SOLUTE CARRIER FAMILY 35"/>
    <property type="match status" value="1"/>
</dbReference>
<comment type="caution">
    <text evidence="8">The sequence shown here is derived from an EMBL/GenBank/DDBJ whole genome shotgun (WGS) entry which is preliminary data.</text>
</comment>
<evidence type="ECO:0000256" key="1">
    <source>
        <dbReference type="ARBA" id="ARBA00004141"/>
    </source>
</evidence>
<feature type="transmembrane region" description="Helical" evidence="6">
    <location>
        <begin position="236"/>
        <end position="257"/>
    </location>
</feature>
<feature type="transmembrane region" description="Helical" evidence="6">
    <location>
        <begin position="294"/>
        <end position="311"/>
    </location>
</feature>
<sequence>MQTATSGACVEMVAKPQDDVITSEAAIILLLFSATAASLLLVNKLVMFYIPLPSFVSTLQFVVTAIFSYGWMLSGNAPVETWEWKKVKAYLYYTGMFVGSIYTNMKALQHANVETIIVFRSCCPLVVAIIEWGFMDRQLPSPSSWLALLVLVGGCAGYVFTDRAFVINGFGAYTWVTAYFMILSVEMAYGKHIVGPHLNFASMWGPTLYTNAISTPVMLSIGLLTDEPSRLVRVVWTPWVCALLLLSCVIGVAISFLGWKSRQTVTASCYTVVGVANKMATVLANVLIWDQHASAPGILFLMLCLAGAVGYQQPPKADEATAASQRPKRIALACTGVLCLIGAVVVLGLSSGNSRSLPPARAPSLPPSSQVRHSGGHTHRTGAALSAPDETSECL</sequence>
<protein>
    <recommendedName>
        <fullName evidence="7">Sugar phosphate transporter domain-containing protein</fullName>
    </recommendedName>
</protein>
<feature type="region of interest" description="Disordered" evidence="5">
    <location>
        <begin position="357"/>
        <end position="395"/>
    </location>
</feature>
<dbReference type="Proteomes" id="UP000037460">
    <property type="component" value="Unassembled WGS sequence"/>
</dbReference>
<gene>
    <name evidence="8" type="ORF">Ctob_014218</name>
</gene>
<keyword evidence="4 6" id="KW-0472">Membrane</keyword>
<feature type="transmembrane region" description="Helical" evidence="6">
    <location>
        <begin position="89"/>
        <end position="105"/>
    </location>
</feature>
<feature type="transmembrane region" description="Helical" evidence="6">
    <location>
        <begin position="331"/>
        <end position="349"/>
    </location>
</feature>
<keyword evidence="9" id="KW-1185">Reference proteome</keyword>
<evidence type="ECO:0000313" key="9">
    <source>
        <dbReference type="Proteomes" id="UP000037460"/>
    </source>
</evidence>
<feature type="domain" description="Sugar phosphate transporter" evidence="7">
    <location>
        <begin position="27"/>
        <end position="311"/>
    </location>
</feature>
<dbReference type="SUPFAM" id="SSF103481">
    <property type="entry name" value="Multidrug resistance efflux transporter EmrE"/>
    <property type="match status" value="1"/>
</dbReference>
<keyword evidence="2 6" id="KW-0812">Transmembrane</keyword>
<feature type="transmembrane region" description="Helical" evidence="6">
    <location>
        <begin position="20"/>
        <end position="42"/>
    </location>
</feature>
<organism evidence="8 9">
    <name type="scientific">Chrysochromulina tobinii</name>
    <dbReference type="NCBI Taxonomy" id="1460289"/>
    <lineage>
        <taxon>Eukaryota</taxon>
        <taxon>Haptista</taxon>
        <taxon>Haptophyta</taxon>
        <taxon>Prymnesiophyceae</taxon>
        <taxon>Prymnesiales</taxon>
        <taxon>Chrysochromulinaceae</taxon>
        <taxon>Chrysochromulina</taxon>
    </lineage>
</organism>
<dbReference type="Pfam" id="PF03151">
    <property type="entry name" value="TPT"/>
    <property type="match status" value="1"/>
</dbReference>
<feature type="transmembrane region" description="Helical" evidence="6">
    <location>
        <begin position="141"/>
        <end position="160"/>
    </location>
</feature>
<feature type="transmembrane region" description="Helical" evidence="6">
    <location>
        <begin position="49"/>
        <end position="69"/>
    </location>
</feature>
<name>A0A0M0JNK2_9EUKA</name>
<feature type="transmembrane region" description="Helical" evidence="6">
    <location>
        <begin position="172"/>
        <end position="190"/>
    </location>
</feature>
<dbReference type="AlphaFoldDB" id="A0A0M0JNK2"/>
<accession>A0A0M0JNK2</accession>
<evidence type="ECO:0000256" key="2">
    <source>
        <dbReference type="ARBA" id="ARBA00022692"/>
    </source>
</evidence>
<evidence type="ECO:0000259" key="7">
    <source>
        <dbReference type="Pfam" id="PF03151"/>
    </source>
</evidence>